<dbReference type="SUPFAM" id="SSF50475">
    <property type="entry name" value="FMN-binding split barrel"/>
    <property type="match status" value="1"/>
</dbReference>
<evidence type="ECO:0000259" key="6">
    <source>
        <dbReference type="Pfam" id="PF01243"/>
    </source>
</evidence>
<proteinExistence type="inferred from homology"/>
<keyword evidence="3" id="KW-0285">Flavoprotein</keyword>
<dbReference type="InterPro" id="IPR000659">
    <property type="entry name" value="Pyridox_Oxase"/>
</dbReference>
<dbReference type="Pfam" id="PF10590">
    <property type="entry name" value="PNP_phzG_C"/>
    <property type="match status" value="1"/>
</dbReference>
<comment type="similarity">
    <text evidence="2">Belongs to the pyridoxamine 5'-phosphate oxidase family.</text>
</comment>
<dbReference type="PIRSF" id="PIRSF000190">
    <property type="entry name" value="Pyd_amn-ph_oxd"/>
    <property type="match status" value="1"/>
</dbReference>
<dbReference type="RefSeq" id="WP_289456291.1">
    <property type="nucleotide sequence ID" value="NZ_JAUCGQ010000002.1"/>
</dbReference>
<protein>
    <submittedName>
        <fullName evidence="8">Pyridoxal 5'-phosphate synthase</fullName>
        <ecNumber evidence="8">1.4.3.5</ecNumber>
    </submittedName>
</protein>
<dbReference type="PANTHER" id="PTHR10851:SF0">
    <property type="entry name" value="PYRIDOXINE-5'-PHOSPHATE OXIDASE"/>
    <property type="match status" value="1"/>
</dbReference>
<keyword evidence="4" id="KW-0288">FMN</keyword>
<feature type="domain" description="Pyridoxamine 5'-phosphate oxidase N-terminal" evidence="6">
    <location>
        <begin position="43"/>
        <end position="159"/>
    </location>
</feature>
<accession>A0ABT7SJ46</accession>
<dbReference type="InterPro" id="IPR012349">
    <property type="entry name" value="Split_barrel_FMN-bd"/>
</dbReference>
<dbReference type="GO" id="GO:0004733">
    <property type="term" value="F:pyridoxamine phosphate oxidase activity"/>
    <property type="evidence" value="ECO:0007669"/>
    <property type="project" value="UniProtKB-EC"/>
</dbReference>
<organism evidence="8 9">
    <name type="scientific">Cellulomonas alba</name>
    <dbReference type="NCBI Taxonomy" id="3053467"/>
    <lineage>
        <taxon>Bacteria</taxon>
        <taxon>Bacillati</taxon>
        <taxon>Actinomycetota</taxon>
        <taxon>Actinomycetes</taxon>
        <taxon>Micrococcales</taxon>
        <taxon>Cellulomonadaceae</taxon>
        <taxon>Cellulomonas</taxon>
    </lineage>
</organism>
<evidence type="ECO:0000256" key="3">
    <source>
        <dbReference type="ARBA" id="ARBA00022630"/>
    </source>
</evidence>
<feature type="domain" description="Pyridoxine 5'-phosphate oxidase dimerisation C-terminal" evidence="7">
    <location>
        <begin position="180"/>
        <end position="220"/>
    </location>
</feature>
<dbReference type="InterPro" id="IPR011576">
    <property type="entry name" value="Pyridox_Oxase_N"/>
</dbReference>
<dbReference type="NCBIfam" id="NF004231">
    <property type="entry name" value="PRK05679.1"/>
    <property type="match status" value="1"/>
</dbReference>
<evidence type="ECO:0000313" key="8">
    <source>
        <dbReference type="EMBL" id="MDM7856206.1"/>
    </source>
</evidence>
<dbReference type="InterPro" id="IPR019576">
    <property type="entry name" value="Pyridoxamine_oxidase_dimer_C"/>
</dbReference>
<comment type="cofactor">
    <cofactor evidence="1">
        <name>FMN</name>
        <dbReference type="ChEBI" id="CHEBI:58210"/>
    </cofactor>
</comment>
<evidence type="ECO:0000256" key="1">
    <source>
        <dbReference type="ARBA" id="ARBA00001917"/>
    </source>
</evidence>
<reference evidence="8 9" key="1">
    <citation type="submission" date="2023-06" db="EMBL/GenBank/DDBJ databases">
        <title>Cellulomonas sp. MW4 Whole genome sequence.</title>
        <authorList>
            <person name="Park S."/>
        </authorList>
    </citation>
    <scope>NUCLEOTIDE SEQUENCE [LARGE SCALE GENOMIC DNA]</scope>
    <source>
        <strain evidence="8 9">MW4</strain>
    </source>
</reference>
<sequence>MTRDDRLRARLRALPSFAGSAEPFDPATAPPTPGGLFVDWLLEAVDSGAPSPQGAVLSTVGSDGVVSARTLIVKDVVDDAWLFATESTSPKARELSANPSAALTFFWPTRGRQVKVAGSVRRLPDAEGAADFRARPPQSRATSLVGHQSEPLGSIEELQAAYDAALARAESDPGLVEPAWSVYALDARSVEFWQTAPGRSATRLVYRRDGDGWSSGLLWP</sequence>
<dbReference type="Gene3D" id="2.30.110.10">
    <property type="entry name" value="Electron Transport, Fmn-binding Protein, Chain A"/>
    <property type="match status" value="1"/>
</dbReference>
<comment type="caution">
    <text evidence="8">The sequence shown here is derived from an EMBL/GenBank/DDBJ whole genome shotgun (WGS) entry which is preliminary data.</text>
</comment>
<name>A0ABT7SJ46_9CELL</name>
<evidence type="ECO:0000259" key="7">
    <source>
        <dbReference type="Pfam" id="PF10590"/>
    </source>
</evidence>
<keyword evidence="9" id="KW-1185">Reference proteome</keyword>
<evidence type="ECO:0000256" key="5">
    <source>
        <dbReference type="ARBA" id="ARBA00023002"/>
    </source>
</evidence>
<gene>
    <name evidence="8" type="ORF">QRT04_14810</name>
</gene>
<dbReference type="Pfam" id="PF01243">
    <property type="entry name" value="PNPOx_N"/>
    <property type="match status" value="1"/>
</dbReference>
<evidence type="ECO:0000256" key="4">
    <source>
        <dbReference type="ARBA" id="ARBA00022643"/>
    </source>
</evidence>
<dbReference type="EMBL" id="JAUCGQ010000002">
    <property type="protein sequence ID" value="MDM7856206.1"/>
    <property type="molecule type" value="Genomic_DNA"/>
</dbReference>
<keyword evidence="5 8" id="KW-0560">Oxidoreductase</keyword>
<dbReference type="Proteomes" id="UP001529338">
    <property type="component" value="Unassembled WGS sequence"/>
</dbReference>
<evidence type="ECO:0000313" key="9">
    <source>
        <dbReference type="Proteomes" id="UP001529338"/>
    </source>
</evidence>
<dbReference type="PANTHER" id="PTHR10851">
    <property type="entry name" value="PYRIDOXINE-5-PHOSPHATE OXIDASE"/>
    <property type="match status" value="1"/>
</dbReference>
<dbReference type="EC" id="1.4.3.5" evidence="8"/>
<evidence type="ECO:0000256" key="2">
    <source>
        <dbReference type="ARBA" id="ARBA00007301"/>
    </source>
</evidence>